<evidence type="ECO:0000256" key="1">
    <source>
        <dbReference type="SAM" id="Phobius"/>
    </source>
</evidence>
<accession>A0A4P6YTG8</accession>
<feature type="transmembrane region" description="Helical" evidence="1">
    <location>
        <begin position="6"/>
        <end position="28"/>
    </location>
</feature>
<dbReference type="AlphaFoldDB" id="A0A4P6YTG8"/>
<organism evidence="2 3">
    <name type="scientific">Periweissella cryptocerci</name>
    <dbReference type="NCBI Taxonomy" id="2506420"/>
    <lineage>
        <taxon>Bacteria</taxon>
        <taxon>Bacillati</taxon>
        <taxon>Bacillota</taxon>
        <taxon>Bacilli</taxon>
        <taxon>Lactobacillales</taxon>
        <taxon>Lactobacillaceae</taxon>
        <taxon>Periweissella</taxon>
    </lineage>
</organism>
<keyword evidence="1" id="KW-1133">Transmembrane helix</keyword>
<gene>
    <name evidence="2" type="ORF">EQG49_05660</name>
</gene>
<evidence type="ECO:0000313" key="2">
    <source>
        <dbReference type="EMBL" id="QBO35981.1"/>
    </source>
</evidence>
<sequence length="99" mass="11019">MIMTIVILISVVVMWFMPWYVIAPIMLINMATPDMIPFADEFAQVIILYKSVKHSEKQLKIGTFVMNHPKLTVLIVVVGGIASMAAAIYGLSYIGVVNF</sequence>
<dbReference type="EMBL" id="CP037940">
    <property type="protein sequence ID" value="QBO35981.1"/>
    <property type="molecule type" value="Genomic_DNA"/>
</dbReference>
<feature type="transmembrane region" description="Helical" evidence="1">
    <location>
        <begin position="71"/>
        <end position="96"/>
    </location>
</feature>
<dbReference type="KEGG" id="wei:EQG49_05660"/>
<dbReference type="Proteomes" id="UP000292886">
    <property type="component" value="Chromosome"/>
</dbReference>
<reference evidence="3" key="1">
    <citation type="submission" date="2019-03" db="EMBL/GenBank/DDBJ databases">
        <title>Weissella sp. 26KH-42 Genome sequencing.</title>
        <authorList>
            <person name="Heo J."/>
            <person name="Kim S.-J."/>
            <person name="Kim J.-S."/>
            <person name="Hong S.-B."/>
            <person name="Kwon S.-W."/>
        </authorList>
    </citation>
    <scope>NUCLEOTIDE SEQUENCE [LARGE SCALE GENOMIC DNA]</scope>
    <source>
        <strain evidence="3">26KH-42</strain>
    </source>
</reference>
<keyword evidence="1" id="KW-0812">Transmembrane</keyword>
<proteinExistence type="predicted"/>
<keyword evidence="1" id="KW-0472">Membrane</keyword>
<name>A0A4P6YTG8_9LACO</name>
<protein>
    <submittedName>
        <fullName evidence="2">Uncharacterized protein</fullName>
    </submittedName>
</protein>
<keyword evidence="3" id="KW-1185">Reference proteome</keyword>
<evidence type="ECO:0000313" key="3">
    <source>
        <dbReference type="Proteomes" id="UP000292886"/>
    </source>
</evidence>